<organism evidence="1 2">
    <name type="scientific">Magnetospirillum fulvum MGU-K5</name>
    <dbReference type="NCBI Taxonomy" id="1316936"/>
    <lineage>
        <taxon>Bacteria</taxon>
        <taxon>Pseudomonadati</taxon>
        <taxon>Pseudomonadota</taxon>
        <taxon>Alphaproteobacteria</taxon>
        <taxon>Rhodospirillales</taxon>
        <taxon>Rhodospirillaceae</taxon>
        <taxon>Magnetospirillum</taxon>
    </lineage>
</organism>
<reference evidence="1 2" key="1">
    <citation type="submission" date="2013-04" db="EMBL/GenBank/DDBJ databases">
        <authorList>
            <person name="Kuznetsov B."/>
            <person name="Ivanovsky R."/>
        </authorList>
    </citation>
    <scope>NUCLEOTIDE SEQUENCE [LARGE SCALE GENOMIC DNA]</scope>
    <source>
        <strain evidence="1 2">MGU-K5</strain>
    </source>
</reference>
<accession>S9TQ17</accession>
<protein>
    <submittedName>
        <fullName evidence="1">Uncharacterized protein</fullName>
    </submittedName>
</protein>
<dbReference type="OrthoDB" id="8674919at2"/>
<sequence length="215" mass="23397">MMVPVRRCPILKTDSPLARRIKSVIAASCFNNIRAAEIAAGLPLQALTVFQNKPLRLSPERRRLVMESLERLVDLRVSEIAALAGILPSGEVAGADAPRGIEGLTDHQATAAKAFRSLVGRRPWPGLNPDRPTWVTWGTDLRRAWLALRSADAPFAAAHGKGQQPSFTVWRLVIEGDKPGWSRPDGDEYLAALERLALSAGLDALAAHFLEQGKT</sequence>
<evidence type="ECO:0000313" key="2">
    <source>
        <dbReference type="Proteomes" id="UP000015350"/>
    </source>
</evidence>
<dbReference type="Proteomes" id="UP000015350">
    <property type="component" value="Unassembled WGS sequence"/>
</dbReference>
<name>S9TQ17_MAGFU</name>
<dbReference type="AlphaFoldDB" id="S9TQ17"/>
<gene>
    <name evidence="1" type="ORF">K678_15159</name>
</gene>
<dbReference type="EMBL" id="AQPH01000079">
    <property type="protein sequence ID" value="EPY00605.1"/>
    <property type="molecule type" value="Genomic_DNA"/>
</dbReference>
<proteinExistence type="predicted"/>
<dbReference type="STRING" id="1316936.K678_15159"/>
<evidence type="ECO:0000313" key="1">
    <source>
        <dbReference type="EMBL" id="EPY00605.1"/>
    </source>
</evidence>
<comment type="caution">
    <text evidence="1">The sequence shown here is derived from an EMBL/GenBank/DDBJ whole genome shotgun (WGS) entry which is preliminary data.</text>
</comment>
<dbReference type="RefSeq" id="WP_021133319.1">
    <property type="nucleotide sequence ID" value="NZ_AQPH01000079.1"/>
</dbReference>